<feature type="compositionally biased region" description="Low complexity" evidence="1">
    <location>
        <begin position="573"/>
        <end position="584"/>
    </location>
</feature>
<accession>A0ABR4DM97</accession>
<keyword evidence="2" id="KW-1133">Transmembrane helix</keyword>
<feature type="region of interest" description="Disordered" evidence="1">
    <location>
        <begin position="318"/>
        <end position="354"/>
    </location>
</feature>
<evidence type="ECO:0000256" key="3">
    <source>
        <dbReference type="SAM" id="SignalP"/>
    </source>
</evidence>
<keyword evidence="2" id="KW-0812">Transmembrane</keyword>
<dbReference type="EMBL" id="JAZGUE010000001">
    <property type="protein sequence ID" value="KAL2271219.1"/>
    <property type="molecule type" value="Genomic_DNA"/>
</dbReference>
<reference evidence="4 5" key="1">
    <citation type="journal article" date="2024" name="Commun. Biol.">
        <title>Comparative genomic analysis of thermophilic fungi reveals convergent evolutionary adaptations and gene losses.</title>
        <authorList>
            <person name="Steindorff A.S."/>
            <person name="Aguilar-Pontes M.V."/>
            <person name="Robinson A.J."/>
            <person name="Andreopoulos B."/>
            <person name="LaButti K."/>
            <person name="Kuo A."/>
            <person name="Mondo S."/>
            <person name="Riley R."/>
            <person name="Otillar R."/>
            <person name="Haridas S."/>
            <person name="Lipzen A."/>
            <person name="Grimwood J."/>
            <person name="Schmutz J."/>
            <person name="Clum A."/>
            <person name="Reid I.D."/>
            <person name="Moisan M.C."/>
            <person name="Butler G."/>
            <person name="Nguyen T.T.M."/>
            <person name="Dewar K."/>
            <person name="Conant G."/>
            <person name="Drula E."/>
            <person name="Henrissat B."/>
            <person name="Hansel C."/>
            <person name="Singer S."/>
            <person name="Hutchinson M.I."/>
            <person name="de Vries R.P."/>
            <person name="Natvig D.O."/>
            <person name="Powell A.J."/>
            <person name="Tsang A."/>
            <person name="Grigoriev I.V."/>
        </authorList>
    </citation>
    <scope>NUCLEOTIDE SEQUENCE [LARGE SCALE GENOMIC DNA]</scope>
    <source>
        <strain evidence="4 5">ATCC 22073</strain>
    </source>
</reference>
<dbReference type="Proteomes" id="UP001600064">
    <property type="component" value="Unassembled WGS sequence"/>
</dbReference>
<proteinExistence type="predicted"/>
<evidence type="ECO:0000256" key="1">
    <source>
        <dbReference type="SAM" id="MobiDB-lite"/>
    </source>
</evidence>
<evidence type="ECO:0000313" key="5">
    <source>
        <dbReference type="Proteomes" id="UP001600064"/>
    </source>
</evidence>
<feature type="region of interest" description="Disordered" evidence="1">
    <location>
        <begin position="430"/>
        <end position="627"/>
    </location>
</feature>
<feature type="compositionally biased region" description="Gly residues" evidence="1">
    <location>
        <begin position="451"/>
        <end position="461"/>
    </location>
</feature>
<keyword evidence="2" id="KW-0472">Membrane</keyword>
<protein>
    <submittedName>
        <fullName evidence="4">Uncharacterized protein</fullName>
    </submittedName>
</protein>
<feature type="compositionally biased region" description="Polar residues" evidence="1">
    <location>
        <begin position="520"/>
        <end position="535"/>
    </location>
</feature>
<evidence type="ECO:0000256" key="2">
    <source>
        <dbReference type="SAM" id="Phobius"/>
    </source>
</evidence>
<gene>
    <name evidence="4" type="ORF">VTJ83DRAFT_590</name>
</gene>
<name>A0ABR4DM97_9PEZI</name>
<dbReference type="GeneID" id="98127195"/>
<comment type="caution">
    <text evidence="4">The sequence shown here is derived from an EMBL/GenBank/DDBJ whole genome shotgun (WGS) entry which is preliminary data.</text>
</comment>
<feature type="compositionally biased region" description="Low complexity" evidence="1">
    <location>
        <begin position="498"/>
        <end position="509"/>
    </location>
</feature>
<dbReference type="RefSeq" id="XP_070869943.1">
    <property type="nucleotide sequence ID" value="XM_071012551.1"/>
</dbReference>
<organism evidence="4 5">
    <name type="scientific">Remersonia thermophila</name>
    <dbReference type="NCBI Taxonomy" id="72144"/>
    <lineage>
        <taxon>Eukaryota</taxon>
        <taxon>Fungi</taxon>
        <taxon>Dikarya</taxon>
        <taxon>Ascomycota</taxon>
        <taxon>Pezizomycotina</taxon>
        <taxon>Sordariomycetes</taxon>
        <taxon>Sordariomycetidae</taxon>
        <taxon>Sordariales</taxon>
        <taxon>Sordariales incertae sedis</taxon>
        <taxon>Remersonia</taxon>
    </lineage>
</organism>
<keyword evidence="3" id="KW-0732">Signal</keyword>
<keyword evidence="5" id="KW-1185">Reference proteome</keyword>
<feature type="chain" id="PRO_5045439235" evidence="3">
    <location>
        <begin position="27"/>
        <end position="627"/>
    </location>
</feature>
<sequence length="627" mass="65851">MVMRPSWGRLLAVLILVGGAIDVTQANPSSFGTSAAPVAGHAGSDPVPGTQALAGRWKRGWTIGKRDCLPNGSSYCFGNTVEFCPRCGTCCTGESKHCCDSGSVCCGTGCCPPGQTCSGGKCLPPVTLPPLSSSSSSSSSSSATTTLTLTSTVFRTLTHTVTQRTTVVVAQIETSTIISADYITISTAETQTDVVWATVTALYQRAVSTPHLARSREQQARARELLLPAALQSSREAEPEVAEGIAAVLRRRDGATVTVFVTTTVDIETTSTTAITTTVHTTSTERTTLRQTMTRVLSADTTITVTSTITLTPLPPSSVTITSTATPSPAPASASTTAASAMPSPTGEPGPSGTLPAGTIAGIAAGSTALAILLAGFIILSIRRRSRRRHDGDRHVPPDPSFDAYRASRSMDQRQPALPRILPHFAPASPAHHAEQFQPPTPYSSESSDNAGGGGGGGGARSRGASDASSHPRHGGDFHHQPRRSRDYRPPAHHEPQRQQQQQQRQQQQEYPPRSHHQRNSSGFTTLVGTPSPTTAAFGFKHEPTPPSPRRPHSPALSARERERAWWAELDGSCSRPSSRARSPVLGGGGGGYNSSDGAAAPGAKEQGARNGPRLPPAELEADRWQP</sequence>
<feature type="region of interest" description="Disordered" evidence="1">
    <location>
        <begin position="386"/>
        <end position="414"/>
    </location>
</feature>
<feature type="transmembrane region" description="Helical" evidence="2">
    <location>
        <begin position="360"/>
        <end position="380"/>
    </location>
</feature>
<evidence type="ECO:0000313" key="4">
    <source>
        <dbReference type="EMBL" id="KAL2271219.1"/>
    </source>
</evidence>
<feature type="compositionally biased region" description="Basic and acidic residues" evidence="1">
    <location>
        <begin position="474"/>
        <end position="497"/>
    </location>
</feature>
<feature type="signal peptide" evidence="3">
    <location>
        <begin position="1"/>
        <end position="26"/>
    </location>
</feature>